<dbReference type="PROSITE" id="PS51257">
    <property type="entry name" value="PROKAR_LIPOPROTEIN"/>
    <property type="match status" value="1"/>
</dbReference>
<comment type="caution">
    <text evidence="9">The sequence shown here is derived from an EMBL/GenBank/DDBJ whole genome shotgun (WGS) entry which is preliminary data.</text>
</comment>
<keyword evidence="10" id="KW-1185">Reference proteome</keyword>
<comment type="subcellular location">
    <subcellularLocation>
        <location evidence="1">Cell envelope</location>
    </subcellularLocation>
</comment>
<dbReference type="EMBL" id="JAENIP010000012">
    <property type="protein sequence ID" value="MBK1844053.1"/>
    <property type="molecule type" value="Genomic_DNA"/>
</dbReference>
<dbReference type="GO" id="GO:0016491">
    <property type="term" value="F:oxidoreductase activity"/>
    <property type="evidence" value="ECO:0007669"/>
    <property type="project" value="InterPro"/>
</dbReference>
<dbReference type="Pfam" id="PF00578">
    <property type="entry name" value="AhpC-TSA"/>
    <property type="match status" value="1"/>
</dbReference>
<feature type="domain" description="Thioredoxin" evidence="7">
    <location>
        <begin position="54"/>
        <end position="198"/>
    </location>
</feature>
<evidence type="ECO:0000256" key="4">
    <source>
        <dbReference type="ARBA" id="ARBA00023157"/>
    </source>
</evidence>
<keyword evidence="5" id="KW-0676">Redox-active center</keyword>
<dbReference type="GO" id="GO:0030313">
    <property type="term" value="C:cell envelope"/>
    <property type="evidence" value="ECO:0007669"/>
    <property type="project" value="UniProtKB-SubCell"/>
</dbReference>
<evidence type="ECO:0000256" key="6">
    <source>
        <dbReference type="SAM" id="SignalP"/>
    </source>
</evidence>
<evidence type="ECO:0000256" key="2">
    <source>
        <dbReference type="ARBA" id="ARBA00022748"/>
    </source>
</evidence>
<reference evidence="8" key="1">
    <citation type="submission" date="2021-01" db="EMBL/GenBank/DDBJ databases">
        <title>Characterization of Corynebacterium spp. from penguins.</title>
        <authorList>
            <person name="Svec P."/>
        </authorList>
    </citation>
    <scope>NUCLEOTIDE SEQUENCE</scope>
    <source>
        <strain evidence="8">CCM 8835</strain>
    </source>
</reference>
<name>A0A9Q4CC45_9CORY</name>
<dbReference type="InterPro" id="IPR036249">
    <property type="entry name" value="Thioredoxin-like_sf"/>
</dbReference>
<keyword evidence="4" id="KW-1015">Disulfide bond</keyword>
<dbReference type="InterPro" id="IPR000866">
    <property type="entry name" value="AhpC/TSA"/>
</dbReference>
<gene>
    <name evidence="8" type="ORF">JIM95_05575</name>
    <name evidence="9" type="ORF">OS123_05735</name>
</gene>
<dbReference type="Proteomes" id="UP000650005">
    <property type="component" value="Unassembled WGS sequence"/>
</dbReference>
<keyword evidence="6" id="KW-0732">Signal</keyword>
<dbReference type="Gene3D" id="3.40.30.10">
    <property type="entry name" value="Glutaredoxin"/>
    <property type="match status" value="1"/>
</dbReference>
<evidence type="ECO:0000313" key="10">
    <source>
        <dbReference type="Proteomes" id="UP000650005"/>
    </source>
</evidence>
<reference evidence="9" key="2">
    <citation type="submission" date="2022-11" db="EMBL/GenBank/DDBJ databases">
        <title>Corynebacterium sp. isolated from Penguins.</title>
        <authorList>
            <person name="Sedlar K."/>
            <person name="Svec P."/>
        </authorList>
    </citation>
    <scope>NUCLEOTIDE SEQUENCE</scope>
    <source>
        <strain evidence="9">P5875</strain>
    </source>
</reference>
<dbReference type="Proteomes" id="UP001070238">
    <property type="component" value="Unassembled WGS sequence"/>
</dbReference>
<feature type="signal peptide" evidence="6">
    <location>
        <begin position="1"/>
        <end position="29"/>
    </location>
</feature>
<dbReference type="GO" id="GO:0017004">
    <property type="term" value="P:cytochrome complex assembly"/>
    <property type="evidence" value="ECO:0007669"/>
    <property type="project" value="UniProtKB-KW"/>
</dbReference>
<dbReference type="EMBL" id="JAPMKX010000002">
    <property type="protein sequence ID" value="MCX7538041.1"/>
    <property type="molecule type" value="Genomic_DNA"/>
</dbReference>
<keyword evidence="2" id="KW-0201">Cytochrome c-type biogenesis</keyword>
<dbReference type="SUPFAM" id="SSF52833">
    <property type="entry name" value="Thioredoxin-like"/>
    <property type="match status" value="1"/>
</dbReference>
<feature type="chain" id="PRO_5040234963" evidence="6">
    <location>
        <begin position="30"/>
        <end position="201"/>
    </location>
</feature>
<sequence>MPSRPSRTLTAVLAATAILIAGCSTDGDADTPAATVETFQFASPGGALEITYPEEERRPVTPFSGESLKNPGEIIDLSDYDGEVVVLNAWGQWCGPCRTESDDLQVVQDELEGHGGTVLGINVRDYSPEISRDFMADNGLTYPSIYDPPFKTAAALGGIPASVIPTTIVLDRKHRPAAVFLREITADDILAVTGPLLEEAP</sequence>
<proteinExistence type="predicted"/>
<evidence type="ECO:0000256" key="3">
    <source>
        <dbReference type="ARBA" id="ARBA00022968"/>
    </source>
</evidence>
<dbReference type="PANTHER" id="PTHR42852:SF6">
    <property type="entry name" value="THIOL:DISULFIDE INTERCHANGE PROTEIN DSBE"/>
    <property type="match status" value="1"/>
</dbReference>
<dbReference type="PANTHER" id="PTHR42852">
    <property type="entry name" value="THIOL:DISULFIDE INTERCHANGE PROTEIN DSBE"/>
    <property type="match status" value="1"/>
</dbReference>
<evidence type="ECO:0000256" key="1">
    <source>
        <dbReference type="ARBA" id="ARBA00004196"/>
    </source>
</evidence>
<protein>
    <submittedName>
        <fullName evidence="9">TlpA disulfide reductase family protein</fullName>
    </submittedName>
    <submittedName>
        <fullName evidence="8">TlpA family protein disulfide reductase</fullName>
    </submittedName>
</protein>
<dbReference type="PROSITE" id="PS51352">
    <property type="entry name" value="THIOREDOXIN_2"/>
    <property type="match status" value="1"/>
</dbReference>
<evidence type="ECO:0000256" key="5">
    <source>
        <dbReference type="ARBA" id="ARBA00023284"/>
    </source>
</evidence>
<dbReference type="InterPro" id="IPR013766">
    <property type="entry name" value="Thioredoxin_domain"/>
</dbReference>
<keyword evidence="3" id="KW-0735">Signal-anchor</keyword>
<evidence type="ECO:0000313" key="11">
    <source>
        <dbReference type="Proteomes" id="UP001070238"/>
    </source>
</evidence>
<dbReference type="InterPro" id="IPR050553">
    <property type="entry name" value="Thioredoxin_ResA/DsbE_sf"/>
</dbReference>
<evidence type="ECO:0000313" key="9">
    <source>
        <dbReference type="EMBL" id="MCX7538041.1"/>
    </source>
</evidence>
<dbReference type="AlphaFoldDB" id="A0A9Q4CC45"/>
<evidence type="ECO:0000259" key="7">
    <source>
        <dbReference type="PROSITE" id="PS51352"/>
    </source>
</evidence>
<organism evidence="9 11">
    <name type="scientific">Corynebacterium antarcticum</name>
    <dbReference type="NCBI Taxonomy" id="2800405"/>
    <lineage>
        <taxon>Bacteria</taxon>
        <taxon>Bacillati</taxon>
        <taxon>Actinomycetota</taxon>
        <taxon>Actinomycetes</taxon>
        <taxon>Mycobacteriales</taxon>
        <taxon>Corynebacteriaceae</taxon>
        <taxon>Corynebacterium</taxon>
    </lineage>
</organism>
<dbReference type="RefSeq" id="WP_200257841.1">
    <property type="nucleotide sequence ID" value="NZ_JAENIP020000002.1"/>
</dbReference>
<accession>A0A9Q4CC45</accession>
<dbReference type="CDD" id="cd02966">
    <property type="entry name" value="TlpA_like_family"/>
    <property type="match status" value="1"/>
</dbReference>
<keyword evidence="3" id="KW-0812">Transmembrane</keyword>
<evidence type="ECO:0000313" key="8">
    <source>
        <dbReference type="EMBL" id="MBK1844053.1"/>
    </source>
</evidence>
<dbReference type="GO" id="GO:0016209">
    <property type="term" value="F:antioxidant activity"/>
    <property type="evidence" value="ECO:0007669"/>
    <property type="project" value="InterPro"/>
</dbReference>